<gene>
    <name evidence="1" type="ORF">EDD39_0619</name>
</gene>
<reference evidence="1 2" key="1">
    <citation type="submission" date="2018-11" db="EMBL/GenBank/DDBJ databases">
        <title>Sequencing the genomes of 1000 actinobacteria strains.</title>
        <authorList>
            <person name="Klenk H.-P."/>
        </authorList>
    </citation>
    <scope>NUCLEOTIDE SEQUENCE [LARGE SCALE GENOMIC DNA]</scope>
    <source>
        <strain evidence="1 2">DSM 44780</strain>
    </source>
</reference>
<sequence>MLYTGQSLEAVDVLRGFLRDGFADSEQAADLLERAFRLARLEPPPGLSPVYRSDVPAEYGGVALGCAGLPWVQRPAEALLELAFLRGDLHPVRPGAGGRPVLGAAS</sequence>
<dbReference type="EMBL" id="RJVJ01000001">
    <property type="protein sequence ID" value="ROR42497.1"/>
    <property type="molecule type" value="Genomic_DNA"/>
</dbReference>
<dbReference type="OrthoDB" id="3876862at2"/>
<dbReference type="Proteomes" id="UP000267408">
    <property type="component" value="Unassembled WGS sequence"/>
</dbReference>
<name>A0A8G1UIU8_9ACTN</name>
<evidence type="ECO:0000313" key="1">
    <source>
        <dbReference type="EMBL" id="ROR42497.1"/>
    </source>
</evidence>
<organism evidence="1 2">
    <name type="scientific">Kitasatospora cineracea</name>
    <dbReference type="NCBI Taxonomy" id="88074"/>
    <lineage>
        <taxon>Bacteria</taxon>
        <taxon>Bacillati</taxon>
        <taxon>Actinomycetota</taxon>
        <taxon>Actinomycetes</taxon>
        <taxon>Kitasatosporales</taxon>
        <taxon>Streptomycetaceae</taxon>
        <taxon>Kitasatospora</taxon>
    </lineage>
</organism>
<dbReference type="AlphaFoldDB" id="A0A8G1UIU8"/>
<evidence type="ECO:0000313" key="2">
    <source>
        <dbReference type="Proteomes" id="UP000267408"/>
    </source>
</evidence>
<proteinExistence type="predicted"/>
<accession>A0A8G1UIU8</accession>
<dbReference type="RefSeq" id="WP_123553259.1">
    <property type="nucleotide sequence ID" value="NZ_RJVJ01000001.1"/>
</dbReference>
<comment type="caution">
    <text evidence="1">The sequence shown here is derived from an EMBL/GenBank/DDBJ whole genome shotgun (WGS) entry which is preliminary data.</text>
</comment>
<protein>
    <submittedName>
        <fullName evidence="1">Uncharacterized protein</fullName>
    </submittedName>
</protein>